<dbReference type="PANTHER" id="PTHR30349:SF41">
    <property type="entry name" value="INTEGRASE_RECOMBINASE PROTEIN MJ0367-RELATED"/>
    <property type="match status" value="1"/>
</dbReference>
<evidence type="ECO:0000313" key="8">
    <source>
        <dbReference type="Proteomes" id="UP000237003"/>
    </source>
</evidence>
<dbReference type="InterPro" id="IPR013762">
    <property type="entry name" value="Integrase-like_cat_sf"/>
</dbReference>
<dbReference type="GO" id="GO:0006310">
    <property type="term" value="P:DNA recombination"/>
    <property type="evidence" value="ECO:0007669"/>
    <property type="project" value="UniProtKB-KW"/>
</dbReference>
<dbReference type="RefSeq" id="WP_103776093.1">
    <property type="nucleotide sequence ID" value="NZ_PQLX01000003.1"/>
</dbReference>
<keyword evidence="3 5" id="KW-0238">DNA-binding</keyword>
<dbReference type="OrthoDB" id="6173494at2"/>
<evidence type="ECO:0000256" key="4">
    <source>
        <dbReference type="ARBA" id="ARBA00023172"/>
    </source>
</evidence>
<proteinExistence type="inferred from homology"/>
<dbReference type="GO" id="GO:0015074">
    <property type="term" value="P:DNA integration"/>
    <property type="evidence" value="ECO:0007669"/>
    <property type="project" value="UniProtKB-KW"/>
</dbReference>
<keyword evidence="4" id="KW-0233">DNA recombination</keyword>
<dbReference type="InterPro" id="IPR010998">
    <property type="entry name" value="Integrase_recombinase_N"/>
</dbReference>
<sequence>MHNKLPPRVYANKYSYYYKPTAKECITIGPVSMKLSQLWGKYEALLNEQSNIMTFSKLWGLFLKSAYYLELKPRTQKDYLQHQKKLLAVFGKITADKIKTEDVRKFMDRRGLQSKTQANHEMSSMSRVYRWGYERGMVKGNPCQGVSKFKAVARGRYITDAEYEAIYQEADAVTRVAMEIAYLCAARQADVLGLQWRQVTPEGIFIQQGKNSVSQIKQWTERLRQAFELAKTFSTPNNPGSCVILGTHGSGFGKRGFSHHWEDARHRASVKLGYMLDCTFHDLKAKGISDYEGSSRDKQLFSGHKTESQVLIYDRKTKVSPTLDRPPIQERYSK</sequence>
<dbReference type="InterPro" id="IPR044068">
    <property type="entry name" value="CB"/>
</dbReference>
<dbReference type="InterPro" id="IPR002104">
    <property type="entry name" value="Integrase_catalytic"/>
</dbReference>
<dbReference type="AlphaFoldDB" id="A0A2S4RY81"/>
<reference evidence="7 8" key="1">
    <citation type="submission" date="2018-01" db="EMBL/GenBank/DDBJ databases">
        <title>Complete genome sequences of 14 Citrobacter spp. isolated from plant in Canada.</title>
        <authorList>
            <person name="Bhandare S.G."/>
            <person name="Colavecchio A."/>
            <person name="Jeukens J."/>
            <person name="Emond-Rheault J.-G."/>
            <person name="Freschi L."/>
            <person name="Hamel J."/>
            <person name="Kukavica-Ibrulj I."/>
            <person name="Levesque R."/>
            <person name="Goodridge L."/>
        </authorList>
    </citation>
    <scope>NUCLEOTIDE SEQUENCE [LARGE SCALE GENOMIC DNA]</scope>
    <source>
        <strain evidence="7 8">S1285</strain>
    </source>
</reference>
<dbReference type="PANTHER" id="PTHR30349">
    <property type="entry name" value="PHAGE INTEGRASE-RELATED"/>
    <property type="match status" value="1"/>
</dbReference>
<dbReference type="Proteomes" id="UP000237003">
    <property type="component" value="Unassembled WGS sequence"/>
</dbReference>
<evidence type="ECO:0000256" key="3">
    <source>
        <dbReference type="ARBA" id="ARBA00023125"/>
    </source>
</evidence>
<evidence type="ECO:0000256" key="1">
    <source>
        <dbReference type="ARBA" id="ARBA00008857"/>
    </source>
</evidence>
<protein>
    <submittedName>
        <fullName evidence="7">Integrase</fullName>
    </submittedName>
</protein>
<dbReference type="Pfam" id="PF00589">
    <property type="entry name" value="Phage_integrase"/>
    <property type="match status" value="1"/>
</dbReference>
<dbReference type="EMBL" id="PQLX01000003">
    <property type="protein sequence ID" value="POU65694.1"/>
    <property type="molecule type" value="Genomic_DNA"/>
</dbReference>
<gene>
    <name evidence="7" type="ORF">C3430_10300</name>
</gene>
<dbReference type="Gene3D" id="1.10.443.10">
    <property type="entry name" value="Intergrase catalytic core"/>
    <property type="match status" value="1"/>
</dbReference>
<organism evidence="7 8">
    <name type="scientific">Citrobacter amalonaticus</name>
    <dbReference type="NCBI Taxonomy" id="35703"/>
    <lineage>
        <taxon>Bacteria</taxon>
        <taxon>Pseudomonadati</taxon>
        <taxon>Pseudomonadota</taxon>
        <taxon>Gammaproteobacteria</taxon>
        <taxon>Enterobacterales</taxon>
        <taxon>Enterobacteriaceae</taxon>
        <taxon>Citrobacter</taxon>
    </lineage>
</organism>
<comment type="caution">
    <text evidence="7">The sequence shown here is derived from an EMBL/GenBank/DDBJ whole genome shotgun (WGS) entry which is preliminary data.</text>
</comment>
<dbReference type="SUPFAM" id="SSF56349">
    <property type="entry name" value="DNA breaking-rejoining enzymes"/>
    <property type="match status" value="1"/>
</dbReference>
<dbReference type="Gene3D" id="1.10.150.130">
    <property type="match status" value="1"/>
</dbReference>
<dbReference type="InterPro" id="IPR011010">
    <property type="entry name" value="DNA_brk_join_enz"/>
</dbReference>
<keyword evidence="2" id="KW-0229">DNA integration</keyword>
<comment type="similarity">
    <text evidence="1">Belongs to the 'phage' integrase family.</text>
</comment>
<evidence type="ECO:0000256" key="2">
    <source>
        <dbReference type="ARBA" id="ARBA00022908"/>
    </source>
</evidence>
<dbReference type="InterPro" id="IPR050090">
    <property type="entry name" value="Tyrosine_recombinase_XerCD"/>
</dbReference>
<accession>A0A2S4RY81</accession>
<dbReference type="GO" id="GO:0003677">
    <property type="term" value="F:DNA binding"/>
    <property type="evidence" value="ECO:0007669"/>
    <property type="project" value="UniProtKB-UniRule"/>
</dbReference>
<evidence type="ECO:0000259" key="6">
    <source>
        <dbReference type="PROSITE" id="PS51900"/>
    </source>
</evidence>
<dbReference type="PROSITE" id="PS51900">
    <property type="entry name" value="CB"/>
    <property type="match status" value="1"/>
</dbReference>
<evidence type="ECO:0000256" key="5">
    <source>
        <dbReference type="PROSITE-ProRule" id="PRU01248"/>
    </source>
</evidence>
<name>A0A2S4RY81_CITAM</name>
<evidence type="ECO:0000313" key="7">
    <source>
        <dbReference type="EMBL" id="POU65694.1"/>
    </source>
</evidence>
<feature type="domain" description="Core-binding (CB)" evidence="6">
    <location>
        <begin position="59"/>
        <end position="133"/>
    </location>
</feature>